<gene>
    <name evidence="2" type="ORF">GS18_0210295</name>
</gene>
<dbReference type="Proteomes" id="UP000028549">
    <property type="component" value="Unassembled WGS sequence"/>
</dbReference>
<dbReference type="OrthoDB" id="2971563at2"/>
<reference evidence="2 3" key="1">
    <citation type="journal article" date="2005" name="Int. J. Syst. Evol. Microbiol.">
        <title>Bacillus cibi sp. nov., isolated from jeotgal, a traditional Korean fermented seafood.</title>
        <authorList>
            <person name="Yoon J.H."/>
            <person name="Lee C.H."/>
            <person name="Oh T.K."/>
        </authorList>
    </citation>
    <scope>NUCLEOTIDE SEQUENCE [LARGE SCALE GENOMIC DNA]</scope>
    <source>
        <strain evidence="2 3">DSM 16189</strain>
    </source>
</reference>
<proteinExistence type="predicted"/>
<dbReference type="EMBL" id="JNVC02000005">
    <property type="protein sequence ID" value="KEZ51525.1"/>
    <property type="molecule type" value="Genomic_DNA"/>
</dbReference>
<dbReference type="Pfam" id="PF00753">
    <property type="entry name" value="Lactamase_B"/>
    <property type="match status" value="1"/>
</dbReference>
<keyword evidence="3" id="KW-1185">Reference proteome</keyword>
<dbReference type="InterPro" id="IPR036388">
    <property type="entry name" value="WH-like_DNA-bd_sf"/>
</dbReference>
<dbReference type="InterPro" id="IPR050662">
    <property type="entry name" value="Sec-metab_biosynth-thioest"/>
</dbReference>
<dbReference type="InterPro" id="IPR036866">
    <property type="entry name" value="RibonucZ/Hydroxyglut_hydro"/>
</dbReference>
<dbReference type="STRING" id="246786.GS18_0210295"/>
<organism evidence="2 3">
    <name type="scientific">Metabacillus indicus</name>
    <name type="common">Bacillus indicus</name>
    <dbReference type="NCBI Taxonomy" id="246786"/>
    <lineage>
        <taxon>Bacteria</taxon>
        <taxon>Bacillati</taxon>
        <taxon>Bacillota</taxon>
        <taxon>Bacilli</taxon>
        <taxon>Bacillales</taxon>
        <taxon>Bacillaceae</taxon>
        <taxon>Metabacillus</taxon>
    </lineage>
</organism>
<dbReference type="SMART" id="SM00849">
    <property type="entry name" value="Lactamase_B"/>
    <property type="match status" value="1"/>
</dbReference>
<comment type="caution">
    <text evidence="2">The sequence shown here is derived from an EMBL/GenBank/DDBJ whole genome shotgun (WGS) entry which is preliminary data.</text>
</comment>
<sequence length="317" mass="35986">MKLKSDYIIPITLPTPFPVGDVNVYLVKGDRLTLIDAGPKTPEAFAALTAQMKDAGYRPEDIEQVILTHHHPDHVGLLDYLPETAEVIGHRYNAPWISQDQVFMEEQKTFFLKLFAELGVEEKQLPYLARFVSNLKYSCKRELSSDLREGDPVPGMNGWHVIETPGHAQTHIALYRAEDGMMFGGDHILKHISANPLLEPSMEGGARPKPQLQFNESFEALLKIPLSSVHSGHGETVANPHELIQYRLKRQKERAYEVLSFLKEKPMTAFEVSERLFPRLYQKQMMLTMSETVGQLDYLEAMGEIKGQMEGVHILYS</sequence>
<feature type="domain" description="Metallo-beta-lactamase" evidence="1">
    <location>
        <begin position="21"/>
        <end position="233"/>
    </location>
</feature>
<dbReference type="Gene3D" id="3.60.15.10">
    <property type="entry name" value="Ribonuclease Z/Hydroxyacylglutathione hydrolase-like"/>
    <property type="match status" value="1"/>
</dbReference>
<dbReference type="PANTHER" id="PTHR23131">
    <property type="entry name" value="ENDORIBONUCLEASE LACTB2"/>
    <property type="match status" value="1"/>
</dbReference>
<evidence type="ECO:0000259" key="1">
    <source>
        <dbReference type="SMART" id="SM00849"/>
    </source>
</evidence>
<protein>
    <submittedName>
        <fullName evidence="2">Beta-lactamase</fullName>
    </submittedName>
</protein>
<dbReference type="RefSeq" id="WP_035206906.1">
    <property type="nucleotide sequence ID" value="NZ_JNVC02000005.1"/>
</dbReference>
<evidence type="ECO:0000313" key="3">
    <source>
        <dbReference type="Proteomes" id="UP000028549"/>
    </source>
</evidence>
<dbReference type="InterPro" id="IPR001279">
    <property type="entry name" value="Metallo-B-lactamas"/>
</dbReference>
<dbReference type="SUPFAM" id="SSF56281">
    <property type="entry name" value="Metallo-hydrolase/oxidoreductase"/>
    <property type="match status" value="1"/>
</dbReference>
<dbReference type="Gene3D" id="1.10.10.10">
    <property type="entry name" value="Winged helix-like DNA-binding domain superfamily/Winged helix DNA-binding domain"/>
    <property type="match status" value="1"/>
</dbReference>
<dbReference type="AlphaFoldDB" id="A0A084GW13"/>
<accession>A0A084GW13</accession>
<name>A0A084GW13_METID</name>
<dbReference type="PANTHER" id="PTHR23131:SF4">
    <property type="entry name" value="METALLO-BETA-LACTAMASE SUPERFAMILY POTEIN"/>
    <property type="match status" value="1"/>
</dbReference>
<evidence type="ECO:0000313" key="2">
    <source>
        <dbReference type="EMBL" id="KEZ51525.1"/>
    </source>
</evidence>